<sequence>MKVELDLPELSQDERAHSARLAILLANKIKAKGSMPFSEYFAECLYHPELGYYTGHLEKFGQSGDFVTAPIVSPFFSYGFANQIAEILALCASPMIVEVGAGTGVMARDILTRLKALNALPERYGIIEISDTLRARQKATIEAMHPDLMDRIEWLSEPPQVPWEGCLIGNEIVDALPVERFVIKGGKAHYADVGYNEVNQQFITVSERTDDVLDAWMAKLTDEGIELPEGYLSEFCPMLYDWLLDLTCHLTKGAVLLADYGYGRRQYYAPERIEGTLIAHVKHRVHNDWSIFQGVQDLTANVDFTHLAEAGLAAGFEFLGYTTQAYFLYGNQLEAMLIEQKNHLDDLQWYQTAQAVQMLVMPEEMGERFKFLALGKGIELEPQGFALHDLSHQL</sequence>
<organism evidence="3 4">
    <name type="scientific">Wohlfahrtiimonas chitiniclastica</name>
    <dbReference type="NCBI Taxonomy" id="400946"/>
    <lineage>
        <taxon>Bacteria</taxon>
        <taxon>Pseudomonadati</taxon>
        <taxon>Pseudomonadota</taxon>
        <taxon>Gammaproteobacteria</taxon>
        <taxon>Cardiobacteriales</taxon>
        <taxon>Ignatzschineriaceae</taxon>
        <taxon>Wohlfahrtiimonas</taxon>
    </lineage>
</organism>
<dbReference type="AlphaFoldDB" id="A0AB35BWL4"/>
<dbReference type="PANTHER" id="PTHR12049:SF7">
    <property type="entry name" value="PROTEIN ARGININE METHYLTRANSFERASE NDUFAF7, MITOCHONDRIAL"/>
    <property type="match status" value="1"/>
</dbReference>
<protein>
    <submittedName>
        <fullName evidence="3">SAM-dependent methyltransferase</fullName>
        <ecNumber evidence="3">2.1.1.-</ecNumber>
    </submittedName>
</protein>
<accession>A0AB35BWL4</accession>
<keyword evidence="1 3" id="KW-0489">Methyltransferase</keyword>
<evidence type="ECO:0000256" key="2">
    <source>
        <dbReference type="ARBA" id="ARBA00022679"/>
    </source>
</evidence>
<dbReference type="Proteomes" id="UP000680020">
    <property type="component" value="Unassembled WGS sequence"/>
</dbReference>
<evidence type="ECO:0000313" key="3">
    <source>
        <dbReference type="EMBL" id="MBS7824074.1"/>
    </source>
</evidence>
<reference evidence="3" key="1">
    <citation type="submission" date="2021-03" db="EMBL/GenBank/DDBJ databases">
        <title>Identification and antibiotic profiling of Wohlfahrtiimonas chitiniclastica, an underestimated human pathogen.</title>
        <authorList>
            <person name="Kopf A."/>
            <person name="Bunk B."/>
            <person name="Coldewey S."/>
            <person name="Gunzer F."/>
            <person name="Riedel T."/>
            <person name="Schroettner P."/>
        </authorList>
    </citation>
    <scope>NUCLEOTIDE SEQUENCE</scope>
    <source>
        <strain evidence="3">DSM 100917</strain>
    </source>
</reference>
<dbReference type="EMBL" id="JAGIBU010000001">
    <property type="protein sequence ID" value="MBS7824074.1"/>
    <property type="molecule type" value="Genomic_DNA"/>
</dbReference>
<dbReference type="RefSeq" id="WP_213402838.1">
    <property type="nucleotide sequence ID" value="NZ_JAGIBT010000004.1"/>
</dbReference>
<name>A0AB35BWL4_9GAMM</name>
<evidence type="ECO:0000313" key="4">
    <source>
        <dbReference type="Proteomes" id="UP000680020"/>
    </source>
</evidence>
<gene>
    <name evidence="3" type="ORF">J7561_02505</name>
</gene>
<evidence type="ECO:0000256" key="1">
    <source>
        <dbReference type="ARBA" id="ARBA00022603"/>
    </source>
</evidence>
<dbReference type="GO" id="GO:0035243">
    <property type="term" value="F:protein-arginine omega-N symmetric methyltransferase activity"/>
    <property type="evidence" value="ECO:0007669"/>
    <property type="project" value="TreeGrafter"/>
</dbReference>
<dbReference type="SUPFAM" id="SSF53335">
    <property type="entry name" value="S-adenosyl-L-methionine-dependent methyltransferases"/>
    <property type="match status" value="1"/>
</dbReference>
<dbReference type="InterPro" id="IPR038375">
    <property type="entry name" value="NDUFAF7_sf"/>
</dbReference>
<dbReference type="InterPro" id="IPR029063">
    <property type="entry name" value="SAM-dependent_MTases_sf"/>
</dbReference>
<dbReference type="Gene3D" id="3.40.50.12710">
    <property type="match status" value="1"/>
</dbReference>
<dbReference type="InterPro" id="IPR003788">
    <property type="entry name" value="NDUFAF7"/>
</dbReference>
<dbReference type="GO" id="GO:0032259">
    <property type="term" value="P:methylation"/>
    <property type="evidence" value="ECO:0007669"/>
    <property type="project" value="UniProtKB-KW"/>
</dbReference>
<dbReference type="Pfam" id="PF02636">
    <property type="entry name" value="Methyltransf_28"/>
    <property type="match status" value="1"/>
</dbReference>
<proteinExistence type="predicted"/>
<keyword evidence="2 3" id="KW-0808">Transferase</keyword>
<dbReference type="PANTHER" id="PTHR12049">
    <property type="entry name" value="PROTEIN ARGININE METHYLTRANSFERASE NDUFAF7, MITOCHONDRIAL"/>
    <property type="match status" value="1"/>
</dbReference>
<comment type="caution">
    <text evidence="3">The sequence shown here is derived from an EMBL/GenBank/DDBJ whole genome shotgun (WGS) entry which is preliminary data.</text>
</comment>
<dbReference type="EC" id="2.1.1.-" evidence="3"/>